<dbReference type="PROSITE" id="PS50110">
    <property type="entry name" value="RESPONSE_REGULATORY"/>
    <property type="match status" value="1"/>
</dbReference>
<dbReference type="GO" id="GO:0000160">
    <property type="term" value="P:phosphorelay signal transduction system"/>
    <property type="evidence" value="ECO:0007669"/>
    <property type="project" value="InterPro"/>
</dbReference>
<evidence type="ECO:0000259" key="2">
    <source>
        <dbReference type="PROSITE" id="PS50110"/>
    </source>
</evidence>
<dbReference type="InterPro" id="IPR052893">
    <property type="entry name" value="TCS_response_regulator"/>
</dbReference>
<dbReference type="EMBL" id="PYFT01000001">
    <property type="protein sequence ID" value="PSR53384.1"/>
    <property type="molecule type" value="Genomic_DNA"/>
</dbReference>
<proteinExistence type="predicted"/>
<feature type="domain" description="Response regulatory" evidence="2">
    <location>
        <begin position="7"/>
        <end position="132"/>
    </location>
</feature>
<comment type="caution">
    <text evidence="3">The sequence shown here is derived from an EMBL/GenBank/DDBJ whole genome shotgun (WGS) entry which is preliminary data.</text>
</comment>
<sequence length="146" mass="16582">MNETLPSILLVEDDYLDIMSVERELRKLNINLPLHIARNGREALSMLKGEGQAPLNPLPSVVMLDINMPKMNGLELLSEIRRDIDLQYLNVFITTTSMEDSDRTKAEDLEVSGYIEKPLTFDTFGNHSGSRIDSFSLFLDLLKLKN</sequence>
<gene>
    <name evidence="3" type="ORF">AHMF7605_07515</name>
</gene>
<dbReference type="Gene3D" id="3.40.50.2300">
    <property type="match status" value="1"/>
</dbReference>
<dbReference type="SUPFAM" id="SSF52172">
    <property type="entry name" value="CheY-like"/>
    <property type="match status" value="1"/>
</dbReference>
<feature type="modified residue" description="4-aspartylphosphate" evidence="1">
    <location>
        <position position="65"/>
    </location>
</feature>
<dbReference type="PANTHER" id="PTHR44520">
    <property type="entry name" value="RESPONSE REGULATOR RCP1-RELATED"/>
    <property type="match status" value="1"/>
</dbReference>
<keyword evidence="4" id="KW-1185">Reference proteome</keyword>
<dbReference type="Pfam" id="PF00072">
    <property type="entry name" value="Response_reg"/>
    <property type="match status" value="1"/>
</dbReference>
<dbReference type="InterPro" id="IPR011006">
    <property type="entry name" value="CheY-like_superfamily"/>
</dbReference>
<evidence type="ECO:0000313" key="3">
    <source>
        <dbReference type="EMBL" id="PSR53384.1"/>
    </source>
</evidence>
<dbReference type="CDD" id="cd17557">
    <property type="entry name" value="REC_Rcp-like"/>
    <property type="match status" value="1"/>
</dbReference>
<dbReference type="RefSeq" id="WP_106927958.1">
    <property type="nucleotide sequence ID" value="NZ_PYFT01000001.1"/>
</dbReference>
<dbReference type="InterPro" id="IPR001789">
    <property type="entry name" value="Sig_transdc_resp-reg_receiver"/>
</dbReference>
<dbReference type="PANTHER" id="PTHR44520:SF2">
    <property type="entry name" value="RESPONSE REGULATOR RCP1"/>
    <property type="match status" value="1"/>
</dbReference>
<reference evidence="3 4" key="1">
    <citation type="submission" date="2018-03" db="EMBL/GenBank/DDBJ databases">
        <title>Adhaeribacter sp. HMF7605 Genome sequencing and assembly.</title>
        <authorList>
            <person name="Kang H."/>
            <person name="Kang J."/>
            <person name="Cha I."/>
            <person name="Kim H."/>
            <person name="Joh K."/>
        </authorList>
    </citation>
    <scope>NUCLEOTIDE SEQUENCE [LARGE SCALE GENOMIC DNA]</scope>
    <source>
        <strain evidence="3 4">HMF7605</strain>
    </source>
</reference>
<organism evidence="3 4">
    <name type="scientific">Adhaeribacter arboris</name>
    <dbReference type="NCBI Taxonomy" id="2072846"/>
    <lineage>
        <taxon>Bacteria</taxon>
        <taxon>Pseudomonadati</taxon>
        <taxon>Bacteroidota</taxon>
        <taxon>Cytophagia</taxon>
        <taxon>Cytophagales</taxon>
        <taxon>Hymenobacteraceae</taxon>
        <taxon>Adhaeribacter</taxon>
    </lineage>
</organism>
<evidence type="ECO:0000256" key="1">
    <source>
        <dbReference type="PROSITE-ProRule" id="PRU00169"/>
    </source>
</evidence>
<evidence type="ECO:0000313" key="4">
    <source>
        <dbReference type="Proteomes" id="UP000240357"/>
    </source>
</evidence>
<name>A0A2T2YD06_9BACT</name>
<dbReference type="SMART" id="SM00448">
    <property type="entry name" value="REC"/>
    <property type="match status" value="1"/>
</dbReference>
<dbReference type="OrthoDB" id="7631574at2"/>
<keyword evidence="1" id="KW-0597">Phosphoprotein</keyword>
<dbReference type="AlphaFoldDB" id="A0A2T2YD06"/>
<protein>
    <submittedName>
        <fullName evidence="3">Response regulator</fullName>
    </submittedName>
</protein>
<accession>A0A2T2YD06</accession>
<dbReference type="Proteomes" id="UP000240357">
    <property type="component" value="Unassembled WGS sequence"/>
</dbReference>